<sequence>MFLQKLFDHAVLDEFGTVDPAFCERAVPSRRNQIRRAVMKQRFIQLPEELSRRSADSDMFLPAF</sequence>
<comment type="caution">
    <text evidence="1">The sequence shown here is derived from an EMBL/GenBank/DDBJ whole genome shotgun (WGS) entry which is preliminary data.</text>
</comment>
<keyword evidence="2" id="KW-1185">Reference proteome</keyword>
<accession>A0A919Y930</accession>
<dbReference type="Proteomes" id="UP000682811">
    <property type="component" value="Unassembled WGS sequence"/>
</dbReference>
<reference evidence="1 2" key="1">
    <citation type="submission" date="2021-03" db="EMBL/GenBank/DDBJ databases">
        <title>Antimicrobial resistance genes in bacteria isolated from Japanese honey, and their potential for conferring macrolide and lincosamide resistance in the American foulbrood pathogen Paenibacillus larvae.</title>
        <authorList>
            <person name="Okamoto M."/>
            <person name="Kumagai M."/>
            <person name="Kanamori H."/>
            <person name="Takamatsu D."/>
        </authorList>
    </citation>
    <scope>NUCLEOTIDE SEQUENCE [LARGE SCALE GENOMIC DNA]</scope>
    <source>
        <strain evidence="1 2">J34TS1</strain>
    </source>
</reference>
<evidence type="ECO:0000313" key="1">
    <source>
        <dbReference type="EMBL" id="GIO46381.1"/>
    </source>
</evidence>
<evidence type="ECO:0000313" key="2">
    <source>
        <dbReference type="Proteomes" id="UP000682811"/>
    </source>
</evidence>
<dbReference type="AlphaFoldDB" id="A0A919Y930"/>
<proteinExistence type="predicted"/>
<organism evidence="1 2">
    <name type="scientific">Paenibacillus azoreducens</name>
    <dbReference type="NCBI Taxonomy" id="116718"/>
    <lineage>
        <taxon>Bacteria</taxon>
        <taxon>Bacillati</taxon>
        <taxon>Bacillota</taxon>
        <taxon>Bacilli</taxon>
        <taxon>Bacillales</taxon>
        <taxon>Paenibacillaceae</taxon>
        <taxon>Paenibacillus</taxon>
    </lineage>
</organism>
<protein>
    <submittedName>
        <fullName evidence="1">Uncharacterized protein</fullName>
    </submittedName>
</protein>
<dbReference type="EMBL" id="BORT01000003">
    <property type="protein sequence ID" value="GIO46381.1"/>
    <property type="molecule type" value="Genomic_DNA"/>
</dbReference>
<name>A0A919Y930_9BACL</name>
<gene>
    <name evidence="1" type="ORF">J34TS1_11460</name>
</gene>